<evidence type="ECO:0000256" key="1">
    <source>
        <dbReference type="ARBA" id="ARBA00004496"/>
    </source>
</evidence>
<feature type="domain" description="Iron dependent repressor metal binding and dimerisation" evidence="3">
    <location>
        <begin position="23"/>
        <end position="87"/>
    </location>
</feature>
<organism evidence="4">
    <name type="scientific">bioreactor metagenome</name>
    <dbReference type="NCBI Taxonomy" id="1076179"/>
    <lineage>
        <taxon>unclassified sequences</taxon>
        <taxon>metagenomes</taxon>
        <taxon>ecological metagenomes</taxon>
    </lineage>
</organism>
<accession>A0A645GZG6</accession>
<dbReference type="SUPFAM" id="SSF47979">
    <property type="entry name" value="Iron-dependent repressor protein, dimerization domain"/>
    <property type="match status" value="1"/>
</dbReference>
<sequence>MVQRLGKNNLLKYEKYGVIILKEEGKILGELLLKRHDTVKTFLKLLGVPENMLLTETEKIEHTISADTLKCFRDFILFMNNNPSIEDKFTNKV</sequence>
<dbReference type="PANTHER" id="PTHR33238:SF11">
    <property type="entry name" value="TRANSCRIPTIONAL REGULATOR MNTR"/>
    <property type="match status" value="1"/>
</dbReference>
<dbReference type="InterPro" id="IPR001367">
    <property type="entry name" value="Fe_dep_repressor"/>
</dbReference>
<dbReference type="AlphaFoldDB" id="A0A645GZG6"/>
<evidence type="ECO:0000259" key="3">
    <source>
        <dbReference type="Pfam" id="PF02742"/>
    </source>
</evidence>
<dbReference type="EMBL" id="VSSQ01082962">
    <property type="protein sequence ID" value="MPN31442.1"/>
    <property type="molecule type" value="Genomic_DNA"/>
</dbReference>
<dbReference type="InterPro" id="IPR022689">
    <property type="entry name" value="Iron_dep_repressor"/>
</dbReference>
<dbReference type="Pfam" id="PF02742">
    <property type="entry name" value="Fe_dep_repr_C"/>
    <property type="match status" value="1"/>
</dbReference>
<comment type="caution">
    <text evidence="4">The sequence shown here is derived from an EMBL/GenBank/DDBJ whole genome shotgun (WGS) entry which is preliminary data.</text>
</comment>
<dbReference type="GO" id="GO:0046983">
    <property type="term" value="F:protein dimerization activity"/>
    <property type="evidence" value="ECO:0007669"/>
    <property type="project" value="InterPro"/>
</dbReference>
<evidence type="ECO:0000256" key="2">
    <source>
        <dbReference type="ARBA" id="ARBA00011738"/>
    </source>
</evidence>
<dbReference type="InterPro" id="IPR050536">
    <property type="entry name" value="DtxR_MntR_Metal-Reg"/>
</dbReference>
<dbReference type="PANTHER" id="PTHR33238">
    <property type="entry name" value="IRON (METAL) DEPENDENT REPRESSOR, DTXR FAMILY"/>
    <property type="match status" value="1"/>
</dbReference>
<reference evidence="4" key="1">
    <citation type="submission" date="2019-08" db="EMBL/GenBank/DDBJ databases">
        <authorList>
            <person name="Kucharzyk K."/>
            <person name="Murdoch R.W."/>
            <person name="Higgins S."/>
            <person name="Loffler F."/>
        </authorList>
    </citation>
    <scope>NUCLEOTIDE SEQUENCE</scope>
</reference>
<dbReference type="Gene3D" id="1.10.60.10">
    <property type="entry name" value="Iron dependent repressor, metal binding and dimerisation domain"/>
    <property type="match status" value="1"/>
</dbReference>
<comment type="subcellular location">
    <subcellularLocation>
        <location evidence="1">Cytoplasm</location>
    </subcellularLocation>
</comment>
<proteinExistence type="predicted"/>
<dbReference type="GO" id="GO:0046914">
    <property type="term" value="F:transition metal ion binding"/>
    <property type="evidence" value="ECO:0007669"/>
    <property type="project" value="InterPro"/>
</dbReference>
<dbReference type="SMART" id="SM00529">
    <property type="entry name" value="HTH_DTXR"/>
    <property type="match status" value="1"/>
</dbReference>
<dbReference type="GO" id="GO:0005737">
    <property type="term" value="C:cytoplasm"/>
    <property type="evidence" value="ECO:0007669"/>
    <property type="project" value="UniProtKB-SubCell"/>
</dbReference>
<dbReference type="InterPro" id="IPR036421">
    <property type="entry name" value="Fe_dep_repressor_sf"/>
</dbReference>
<comment type="subunit">
    <text evidence="2">Homodimer.</text>
</comment>
<evidence type="ECO:0000313" key="4">
    <source>
        <dbReference type="EMBL" id="MPN31442.1"/>
    </source>
</evidence>
<dbReference type="GO" id="GO:0003700">
    <property type="term" value="F:DNA-binding transcription factor activity"/>
    <property type="evidence" value="ECO:0007669"/>
    <property type="project" value="InterPro"/>
</dbReference>
<name>A0A645GZG6_9ZZZZ</name>
<protein>
    <submittedName>
        <fullName evidence="4">Transcriptional regulator MntR</fullName>
    </submittedName>
</protein>
<gene>
    <name evidence="4" type="primary">mntR_43</name>
    <name evidence="4" type="ORF">SDC9_178916</name>
</gene>